<gene>
    <name evidence="1" type="primary">ETR1</name>
    <name evidence="1" type="ORF">QJS10_CPA16g01576</name>
</gene>
<comment type="caution">
    <text evidence="1">The sequence shown here is derived from an EMBL/GenBank/DDBJ whole genome shotgun (WGS) entry which is preliminary data.</text>
</comment>
<sequence length="69" mass="7940">MWTRVSKSNTISDSSIFKSRYVRDAQEMEGCDCVEPQWPADELLVKYQYISDFFIALAYFSIPSSSSTL</sequence>
<reference evidence="1" key="1">
    <citation type="journal article" date="2023" name="Nat. Commun.">
        <title>Diploid and tetraploid genomes of Acorus and the evolution of monocots.</title>
        <authorList>
            <person name="Ma L."/>
            <person name="Liu K.W."/>
            <person name="Li Z."/>
            <person name="Hsiao Y.Y."/>
            <person name="Qi Y."/>
            <person name="Fu T."/>
            <person name="Tang G.D."/>
            <person name="Zhang D."/>
            <person name="Sun W.H."/>
            <person name="Liu D.K."/>
            <person name="Li Y."/>
            <person name="Chen G.Z."/>
            <person name="Liu X.D."/>
            <person name="Liao X.Y."/>
            <person name="Jiang Y.T."/>
            <person name="Yu X."/>
            <person name="Hao Y."/>
            <person name="Huang J."/>
            <person name="Zhao X.W."/>
            <person name="Ke S."/>
            <person name="Chen Y.Y."/>
            <person name="Wu W.L."/>
            <person name="Hsu J.L."/>
            <person name="Lin Y.F."/>
            <person name="Huang M.D."/>
            <person name="Li C.Y."/>
            <person name="Huang L."/>
            <person name="Wang Z.W."/>
            <person name="Zhao X."/>
            <person name="Zhong W.Y."/>
            <person name="Peng D.H."/>
            <person name="Ahmad S."/>
            <person name="Lan S."/>
            <person name="Zhang J.S."/>
            <person name="Tsai W.C."/>
            <person name="Van de Peer Y."/>
            <person name="Liu Z.J."/>
        </authorList>
    </citation>
    <scope>NUCLEOTIDE SEQUENCE</scope>
    <source>
        <strain evidence="1">CP</strain>
    </source>
</reference>
<evidence type="ECO:0000313" key="1">
    <source>
        <dbReference type="EMBL" id="KAK1294327.1"/>
    </source>
</evidence>
<keyword evidence="1" id="KW-0675">Receptor</keyword>
<dbReference type="Proteomes" id="UP001180020">
    <property type="component" value="Unassembled WGS sequence"/>
</dbReference>
<dbReference type="AlphaFoldDB" id="A0AAV9CZX0"/>
<proteinExistence type="predicted"/>
<reference evidence="1" key="2">
    <citation type="submission" date="2023-06" db="EMBL/GenBank/DDBJ databases">
        <authorList>
            <person name="Ma L."/>
            <person name="Liu K.-W."/>
            <person name="Li Z."/>
            <person name="Hsiao Y.-Y."/>
            <person name="Qi Y."/>
            <person name="Fu T."/>
            <person name="Tang G."/>
            <person name="Zhang D."/>
            <person name="Sun W.-H."/>
            <person name="Liu D.-K."/>
            <person name="Li Y."/>
            <person name="Chen G.-Z."/>
            <person name="Liu X.-D."/>
            <person name="Liao X.-Y."/>
            <person name="Jiang Y.-T."/>
            <person name="Yu X."/>
            <person name="Hao Y."/>
            <person name="Huang J."/>
            <person name="Zhao X.-W."/>
            <person name="Ke S."/>
            <person name="Chen Y.-Y."/>
            <person name="Wu W.-L."/>
            <person name="Hsu J.-L."/>
            <person name="Lin Y.-F."/>
            <person name="Huang M.-D."/>
            <person name="Li C.-Y."/>
            <person name="Huang L."/>
            <person name="Wang Z.-W."/>
            <person name="Zhao X."/>
            <person name="Zhong W.-Y."/>
            <person name="Peng D.-H."/>
            <person name="Ahmad S."/>
            <person name="Lan S."/>
            <person name="Zhang J.-S."/>
            <person name="Tsai W.-C."/>
            <person name="Van De Peer Y."/>
            <person name="Liu Z.-J."/>
        </authorList>
    </citation>
    <scope>NUCLEOTIDE SEQUENCE</scope>
    <source>
        <strain evidence="1">CP</strain>
        <tissue evidence="1">Leaves</tissue>
    </source>
</reference>
<keyword evidence="2" id="KW-1185">Reference proteome</keyword>
<dbReference type="EMBL" id="JAUJYO010000016">
    <property type="protein sequence ID" value="KAK1294327.1"/>
    <property type="molecule type" value="Genomic_DNA"/>
</dbReference>
<evidence type="ECO:0000313" key="2">
    <source>
        <dbReference type="Proteomes" id="UP001180020"/>
    </source>
</evidence>
<organism evidence="1 2">
    <name type="scientific">Acorus calamus</name>
    <name type="common">Sweet flag</name>
    <dbReference type="NCBI Taxonomy" id="4465"/>
    <lineage>
        <taxon>Eukaryota</taxon>
        <taxon>Viridiplantae</taxon>
        <taxon>Streptophyta</taxon>
        <taxon>Embryophyta</taxon>
        <taxon>Tracheophyta</taxon>
        <taxon>Spermatophyta</taxon>
        <taxon>Magnoliopsida</taxon>
        <taxon>Liliopsida</taxon>
        <taxon>Acoraceae</taxon>
        <taxon>Acorus</taxon>
    </lineage>
</organism>
<protein>
    <submittedName>
        <fullName evidence="1">Ethylene receptor</fullName>
    </submittedName>
</protein>
<accession>A0AAV9CZX0</accession>
<name>A0AAV9CZX0_ACOCL</name>